<evidence type="ECO:0008006" key="3">
    <source>
        <dbReference type="Google" id="ProtNLM"/>
    </source>
</evidence>
<dbReference type="InterPro" id="IPR042095">
    <property type="entry name" value="SUMF_sf"/>
</dbReference>
<organism evidence="1 2">
    <name type="scientific">Pseudothauera nasutitermitis</name>
    <dbReference type="NCBI Taxonomy" id="2565930"/>
    <lineage>
        <taxon>Bacteria</taxon>
        <taxon>Pseudomonadati</taxon>
        <taxon>Pseudomonadota</taxon>
        <taxon>Betaproteobacteria</taxon>
        <taxon>Rhodocyclales</taxon>
        <taxon>Zoogloeaceae</taxon>
        <taxon>Pseudothauera</taxon>
    </lineage>
</organism>
<keyword evidence="2" id="KW-1185">Reference proteome</keyword>
<protein>
    <recommendedName>
        <fullName evidence="3">Sulfatase-modifying factor enzyme domain-containing protein</fullName>
    </recommendedName>
</protein>
<dbReference type="SUPFAM" id="SSF56436">
    <property type="entry name" value="C-type lectin-like"/>
    <property type="match status" value="1"/>
</dbReference>
<evidence type="ECO:0000313" key="2">
    <source>
        <dbReference type="Proteomes" id="UP000308430"/>
    </source>
</evidence>
<reference evidence="1 2" key="1">
    <citation type="submission" date="2019-04" db="EMBL/GenBank/DDBJ databases">
        <title>Azoarcus nasutitermitis sp. nov. isolated from termite nest.</title>
        <authorList>
            <person name="Lin S.-Y."/>
            <person name="Hameed A."/>
            <person name="Hsu Y.-H."/>
            <person name="Young C.-C."/>
        </authorList>
    </citation>
    <scope>NUCLEOTIDE SEQUENCE [LARGE SCALE GENOMIC DNA]</scope>
    <source>
        <strain evidence="1 2">CC-YHH838</strain>
    </source>
</reference>
<accession>A0A4S4AQ97</accession>
<gene>
    <name evidence="1" type="ORF">E6C76_20335</name>
</gene>
<dbReference type="AlphaFoldDB" id="A0A4S4AQ97"/>
<comment type="caution">
    <text evidence="1">The sequence shown here is derived from an EMBL/GenBank/DDBJ whole genome shotgun (WGS) entry which is preliminary data.</text>
</comment>
<dbReference type="OrthoDB" id="8748046at2"/>
<dbReference type="EMBL" id="SSOC01000009">
    <property type="protein sequence ID" value="THF61432.1"/>
    <property type="molecule type" value="Genomic_DNA"/>
</dbReference>
<dbReference type="RefSeq" id="WP_136350093.1">
    <property type="nucleotide sequence ID" value="NZ_SSOC01000009.1"/>
</dbReference>
<dbReference type="Proteomes" id="UP000308430">
    <property type="component" value="Unassembled WGS sequence"/>
</dbReference>
<dbReference type="Gene3D" id="3.90.1580.10">
    <property type="entry name" value="paralog of FGE (formylglycine-generating enzyme)"/>
    <property type="match status" value="1"/>
</dbReference>
<evidence type="ECO:0000313" key="1">
    <source>
        <dbReference type="EMBL" id="THF61432.1"/>
    </source>
</evidence>
<name>A0A4S4AQ97_9RHOO</name>
<sequence length="227" mass="24443">MQENAFVIVPETRLPDGSIVPSFEVGQYLCSQSTDGRVQVVADAAPWVNINYRAAVAACKDAGFALITERQALAIAHNAAGLACNWNTGIVGKGRLFQGLRNDSVGEPQPGTFEPEDPDEQRWLTLTNGSRICDANGNAFTWVSDDVQGDAEGLMARPFAADSLSLQAPFPSLEKGMGWRPTPGTDWSGDALVRGGGWGSGRDAGAFFLNLDWPGDEWDYVGFRCTR</sequence>
<proteinExistence type="predicted"/>
<dbReference type="InterPro" id="IPR016187">
    <property type="entry name" value="CTDL_fold"/>
</dbReference>